<proteinExistence type="predicted"/>
<evidence type="ECO:0000259" key="3">
    <source>
        <dbReference type="Pfam" id="PF03732"/>
    </source>
</evidence>
<protein>
    <recommendedName>
        <fullName evidence="3">Retrotransposon gag domain-containing protein</fullName>
    </recommendedName>
</protein>
<dbReference type="PANTHER" id="PTHR33223:SF8">
    <property type="entry name" value="OS04G0172440 PROTEIN"/>
    <property type="match status" value="1"/>
</dbReference>
<dbReference type="Pfam" id="PF03732">
    <property type="entry name" value="Retrotrans_gag"/>
    <property type="match status" value="1"/>
</dbReference>
<sequence length="609" mass="70596">MDKKFYDRTKYDAAKEWHPEGTSMIEESYAPKDRMPIEEQKEIRQIREQMSKMMERIYVLTKEKEIPAQKDIEINEHNLANSYMQGTSDPNQLEKLQIIIIRNHKSSGDTKEMMTTVKDPREEKKLCNLKSSKFSLLPTSKTQVQSKTKGGSHVDAIPISYKELYENLLEEDFQKINQAFRNAGIENTPEEWITGVTKLKKSCNIHEDLVQELLEHKGLPQVIRKEASDSIPDGSNQIIQRRASDKEEITDKEQPCCQIEESKMIIFPGVSHSNPRNSLVNYSQYEEKFKKMDEAIRNMKSVNASHKELEARELSLVPDLVIPHEFKMPDFEKYNGTSCPLIHLKMFCRKMEGYLSSDDLLIHSFHDSLSGTAVVWYNQLTQEQIKRWVDLVDAFLEQHRYVKGLTPTRMNLQVVKKKVNERFQEYALKWRGVAAQVQPLMLEKEISRMFRDSLPASFFELMQTNPTKEFKNLVTSGELIENIISEENSKVTSKSPTDQKAKADDVNKCCIQSPCNCKRKRANNCSDRPKKVTRSRKTLEVFQTSISDLYPHLIKGQYITPRPMKMPPNPSAHSYDQGVLTQEMIKKWGANEDNNPDPITHPTLERRDK</sequence>
<dbReference type="Proteomes" id="UP000436088">
    <property type="component" value="Unassembled WGS sequence"/>
</dbReference>
<organism evidence="4 5">
    <name type="scientific">Hibiscus syriacus</name>
    <name type="common">Rose of Sharon</name>
    <dbReference type="NCBI Taxonomy" id="106335"/>
    <lineage>
        <taxon>Eukaryota</taxon>
        <taxon>Viridiplantae</taxon>
        <taxon>Streptophyta</taxon>
        <taxon>Embryophyta</taxon>
        <taxon>Tracheophyta</taxon>
        <taxon>Spermatophyta</taxon>
        <taxon>Magnoliopsida</taxon>
        <taxon>eudicotyledons</taxon>
        <taxon>Gunneridae</taxon>
        <taxon>Pentapetalae</taxon>
        <taxon>rosids</taxon>
        <taxon>malvids</taxon>
        <taxon>Malvales</taxon>
        <taxon>Malvaceae</taxon>
        <taxon>Malvoideae</taxon>
        <taxon>Hibiscus</taxon>
    </lineage>
</organism>
<dbReference type="AlphaFoldDB" id="A0A6A3A858"/>
<feature type="coiled-coil region" evidence="1">
    <location>
        <begin position="282"/>
        <end position="312"/>
    </location>
</feature>
<name>A0A6A3A858_HIBSY</name>
<comment type="caution">
    <text evidence="4">The sequence shown here is derived from an EMBL/GenBank/DDBJ whole genome shotgun (WGS) entry which is preliminary data.</text>
</comment>
<evidence type="ECO:0000256" key="2">
    <source>
        <dbReference type="SAM" id="MobiDB-lite"/>
    </source>
</evidence>
<keyword evidence="1" id="KW-0175">Coiled coil</keyword>
<feature type="domain" description="Retrotransposon gag" evidence="3">
    <location>
        <begin position="365"/>
        <end position="452"/>
    </location>
</feature>
<dbReference type="EMBL" id="VEPZ02001028">
    <property type="protein sequence ID" value="KAE8700571.1"/>
    <property type="molecule type" value="Genomic_DNA"/>
</dbReference>
<evidence type="ECO:0000256" key="1">
    <source>
        <dbReference type="SAM" id="Coils"/>
    </source>
</evidence>
<dbReference type="InterPro" id="IPR005162">
    <property type="entry name" value="Retrotrans_gag_dom"/>
</dbReference>
<gene>
    <name evidence="4" type="ORF">F3Y22_tig00110556pilonHSYRG00327</name>
</gene>
<keyword evidence="5" id="KW-1185">Reference proteome</keyword>
<accession>A0A6A3A858</accession>
<evidence type="ECO:0000313" key="4">
    <source>
        <dbReference type="EMBL" id="KAE8700571.1"/>
    </source>
</evidence>
<feature type="region of interest" description="Disordered" evidence="2">
    <location>
        <begin position="584"/>
        <end position="609"/>
    </location>
</feature>
<dbReference type="PANTHER" id="PTHR33223">
    <property type="entry name" value="CCHC-TYPE DOMAIN-CONTAINING PROTEIN"/>
    <property type="match status" value="1"/>
</dbReference>
<reference evidence="4" key="1">
    <citation type="submission" date="2019-09" db="EMBL/GenBank/DDBJ databases">
        <title>Draft genome information of white flower Hibiscus syriacus.</title>
        <authorList>
            <person name="Kim Y.-M."/>
        </authorList>
    </citation>
    <scope>NUCLEOTIDE SEQUENCE [LARGE SCALE GENOMIC DNA]</scope>
    <source>
        <strain evidence="4">YM2019G1</strain>
    </source>
</reference>
<evidence type="ECO:0000313" key="5">
    <source>
        <dbReference type="Proteomes" id="UP000436088"/>
    </source>
</evidence>